<keyword evidence="5 6" id="KW-0472">Membrane</keyword>
<evidence type="ECO:0000313" key="8">
    <source>
        <dbReference type="EMBL" id="MBO0451828.1"/>
    </source>
</evidence>
<dbReference type="InterPro" id="IPR011701">
    <property type="entry name" value="MFS"/>
</dbReference>
<evidence type="ECO:0000256" key="1">
    <source>
        <dbReference type="ARBA" id="ARBA00004651"/>
    </source>
</evidence>
<comment type="subcellular location">
    <subcellularLocation>
        <location evidence="1">Cell membrane</location>
        <topology evidence="1">Multi-pass membrane protein</topology>
    </subcellularLocation>
</comment>
<keyword evidence="2" id="KW-0813">Transport</keyword>
<sequence length="414" mass="44052">MEKKRWLILIACCVINLCLGSIYSWSVFATPMADYLTSFSGSLVTTADLALVYTVANSVGPITMITGGWFNDRFGPRNVILVGGILFTGGLILSGFAKSTGFLLVSYGLVSGLGLGMAYGCTISTVVKYFPDKRGLVGGIATAVYGLSAVVISPIVTMIVEKSSAPTAFKMIGGIFMALIIISSFFVKRPPENFKPEGWQPKENHARVESVEKNWQEMMKSPIFYVMIILLTCGAFSGMMVISQAAGIAQGMIGMDILAASSAVSILALFNSCGRIIAGYLSDRIGRINTLMIACTFSIAGVTVLFFTSEGTTALFYIGISIIGLCFGAFMGIFPGFTADQFGAKNNSVNYGIMFIGFALAGYFGPTVMRSVLQREGSYQNAFIIAAGLSGIGLLLCGLYKIMTKKAASIEETA</sequence>
<protein>
    <submittedName>
        <fullName evidence="8">OFA family MFS transporter</fullName>
    </submittedName>
</protein>
<keyword evidence="9" id="KW-1185">Reference proteome</keyword>
<dbReference type="Gene3D" id="1.20.1250.20">
    <property type="entry name" value="MFS general substrate transporter like domains"/>
    <property type="match status" value="2"/>
</dbReference>
<feature type="transmembrane region" description="Helical" evidence="6">
    <location>
        <begin position="7"/>
        <end position="29"/>
    </location>
</feature>
<dbReference type="InterPro" id="IPR020846">
    <property type="entry name" value="MFS_dom"/>
</dbReference>
<feature type="transmembrane region" description="Helical" evidence="6">
    <location>
        <begin position="79"/>
        <end position="97"/>
    </location>
</feature>
<proteinExistence type="predicted"/>
<evidence type="ECO:0000256" key="3">
    <source>
        <dbReference type="ARBA" id="ARBA00022692"/>
    </source>
</evidence>
<feature type="transmembrane region" description="Helical" evidence="6">
    <location>
        <begin position="314"/>
        <end position="337"/>
    </location>
</feature>
<name>A0ABS3HEE0_9ENTE</name>
<accession>A0ABS3HEE0</accession>
<dbReference type="SUPFAM" id="SSF103473">
    <property type="entry name" value="MFS general substrate transporter"/>
    <property type="match status" value="1"/>
</dbReference>
<evidence type="ECO:0000256" key="4">
    <source>
        <dbReference type="ARBA" id="ARBA00022989"/>
    </source>
</evidence>
<feature type="transmembrane region" description="Helical" evidence="6">
    <location>
        <begin position="291"/>
        <end position="308"/>
    </location>
</feature>
<dbReference type="Proteomes" id="UP000664495">
    <property type="component" value="Unassembled WGS sequence"/>
</dbReference>
<feature type="domain" description="Major facilitator superfamily (MFS) profile" evidence="7">
    <location>
        <begin position="1"/>
        <end position="405"/>
    </location>
</feature>
<keyword evidence="3 6" id="KW-0812">Transmembrane</keyword>
<organism evidence="8 9">
    <name type="scientific">Candidatus Enterococcus murrayae</name>
    <dbReference type="NCBI Taxonomy" id="2815321"/>
    <lineage>
        <taxon>Bacteria</taxon>
        <taxon>Bacillati</taxon>
        <taxon>Bacillota</taxon>
        <taxon>Bacilli</taxon>
        <taxon>Lactobacillales</taxon>
        <taxon>Enterococcaceae</taxon>
        <taxon>Enterococcus</taxon>
    </lineage>
</organism>
<evidence type="ECO:0000313" key="9">
    <source>
        <dbReference type="Proteomes" id="UP000664495"/>
    </source>
</evidence>
<evidence type="ECO:0000256" key="2">
    <source>
        <dbReference type="ARBA" id="ARBA00022448"/>
    </source>
</evidence>
<feature type="transmembrane region" description="Helical" evidence="6">
    <location>
        <begin position="248"/>
        <end position="270"/>
    </location>
</feature>
<reference evidence="8 9" key="1">
    <citation type="submission" date="2021-03" db="EMBL/GenBank/DDBJ databases">
        <title>Enterococcal diversity collection.</title>
        <authorList>
            <person name="Gilmore M.S."/>
            <person name="Schwartzman J."/>
            <person name="Van Tyne D."/>
            <person name="Martin M."/>
            <person name="Earl A.M."/>
            <person name="Manson A.L."/>
            <person name="Straub T."/>
            <person name="Salamzade R."/>
            <person name="Saavedra J."/>
            <person name="Lebreton F."/>
            <person name="Prichula J."/>
            <person name="Schaufler K."/>
            <person name="Gaca A."/>
            <person name="Sgardioli B."/>
            <person name="Wagenaar J."/>
            <person name="Strong T."/>
        </authorList>
    </citation>
    <scope>NUCLEOTIDE SEQUENCE [LARGE SCALE GENOMIC DNA]</scope>
    <source>
        <strain evidence="8 9">MJM16</strain>
    </source>
</reference>
<feature type="transmembrane region" description="Helical" evidence="6">
    <location>
        <begin position="223"/>
        <end position="242"/>
    </location>
</feature>
<dbReference type="PANTHER" id="PTHR11360:SF317">
    <property type="entry name" value="MAJOR FACILITATOR SUPERFAMILY (MFS) PROFILE DOMAIN-CONTAINING PROTEIN-RELATED"/>
    <property type="match status" value="1"/>
</dbReference>
<dbReference type="Pfam" id="PF07690">
    <property type="entry name" value="MFS_1"/>
    <property type="match status" value="1"/>
</dbReference>
<evidence type="ECO:0000256" key="5">
    <source>
        <dbReference type="ARBA" id="ARBA00023136"/>
    </source>
</evidence>
<dbReference type="InterPro" id="IPR050327">
    <property type="entry name" value="Proton-linked_MCT"/>
</dbReference>
<comment type="caution">
    <text evidence="8">The sequence shown here is derived from an EMBL/GenBank/DDBJ whole genome shotgun (WGS) entry which is preliminary data.</text>
</comment>
<feature type="transmembrane region" description="Helical" evidence="6">
    <location>
        <begin position="381"/>
        <end position="400"/>
    </location>
</feature>
<evidence type="ECO:0000256" key="6">
    <source>
        <dbReference type="SAM" id="Phobius"/>
    </source>
</evidence>
<gene>
    <name evidence="8" type="ORF">JZO85_06070</name>
</gene>
<dbReference type="PANTHER" id="PTHR11360">
    <property type="entry name" value="MONOCARBOXYLATE TRANSPORTER"/>
    <property type="match status" value="1"/>
</dbReference>
<feature type="transmembrane region" description="Helical" evidence="6">
    <location>
        <begin position="349"/>
        <end position="369"/>
    </location>
</feature>
<evidence type="ECO:0000259" key="7">
    <source>
        <dbReference type="PROSITE" id="PS50850"/>
    </source>
</evidence>
<feature type="transmembrane region" description="Helical" evidence="6">
    <location>
        <begin position="135"/>
        <end position="156"/>
    </location>
</feature>
<feature type="transmembrane region" description="Helical" evidence="6">
    <location>
        <begin position="168"/>
        <end position="187"/>
    </location>
</feature>
<dbReference type="PROSITE" id="PS50850">
    <property type="entry name" value="MFS"/>
    <property type="match status" value="1"/>
</dbReference>
<dbReference type="EMBL" id="JAFLVR010000012">
    <property type="protein sequence ID" value="MBO0451828.1"/>
    <property type="molecule type" value="Genomic_DNA"/>
</dbReference>
<dbReference type="InterPro" id="IPR036259">
    <property type="entry name" value="MFS_trans_sf"/>
</dbReference>
<keyword evidence="4 6" id="KW-1133">Transmembrane helix</keyword>
<dbReference type="CDD" id="cd17353">
    <property type="entry name" value="MFS_OFA_like"/>
    <property type="match status" value="1"/>
</dbReference>
<feature type="transmembrane region" description="Helical" evidence="6">
    <location>
        <begin position="49"/>
        <end position="70"/>
    </location>
</feature>
<feature type="transmembrane region" description="Helical" evidence="6">
    <location>
        <begin position="103"/>
        <end position="123"/>
    </location>
</feature>